<accession>A0ABP9AMU2</accession>
<dbReference type="InterPro" id="IPR037295">
    <property type="entry name" value="Alpha-lytic_protease_prodomain"/>
</dbReference>
<evidence type="ECO:0000313" key="12">
    <source>
        <dbReference type="Proteomes" id="UP001499959"/>
    </source>
</evidence>
<evidence type="ECO:0000256" key="3">
    <source>
        <dbReference type="ARBA" id="ARBA00022729"/>
    </source>
</evidence>
<dbReference type="PRINTS" id="PR00861">
    <property type="entry name" value="ALYTICPTASE"/>
</dbReference>
<evidence type="ECO:0000256" key="7">
    <source>
        <dbReference type="ARBA" id="ARBA00023157"/>
    </source>
</evidence>
<dbReference type="InterPro" id="IPR009003">
    <property type="entry name" value="Peptidase_S1_PA"/>
</dbReference>
<keyword evidence="6" id="KW-0865">Zymogen</keyword>
<keyword evidence="5" id="KW-0720">Serine protease</keyword>
<evidence type="ECO:0000256" key="8">
    <source>
        <dbReference type="SAM" id="SignalP"/>
    </source>
</evidence>
<keyword evidence="2" id="KW-0645">Protease</keyword>
<evidence type="ECO:0000259" key="9">
    <source>
        <dbReference type="Pfam" id="PF00089"/>
    </source>
</evidence>
<dbReference type="Pfam" id="PF00089">
    <property type="entry name" value="Trypsin"/>
    <property type="match status" value="1"/>
</dbReference>
<evidence type="ECO:0000256" key="4">
    <source>
        <dbReference type="ARBA" id="ARBA00022801"/>
    </source>
</evidence>
<dbReference type="CDD" id="cd21112">
    <property type="entry name" value="alphaLP-like"/>
    <property type="match status" value="1"/>
</dbReference>
<keyword evidence="3 8" id="KW-0732">Signal</keyword>
<dbReference type="Pfam" id="PF02983">
    <property type="entry name" value="Pro_Al_protease"/>
    <property type="match status" value="1"/>
</dbReference>
<dbReference type="InterPro" id="IPR001254">
    <property type="entry name" value="Trypsin_dom"/>
</dbReference>
<dbReference type="SUPFAM" id="SSF54806">
    <property type="entry name" value="Alpha-lytic protease prodomain"/>
    <property type="match status" value="2"/>
</dbReference>
<proteinExistence type="inferred from homology"/>
<dbReference type="Gene3D" id="3.30.300.50">
    <property type="match status" value="2"/>
</dbReference>
<comment type="caution">
    <text evidence="11">The sequence shown here is derived from an EMBL/GenBank/DDBJ whole genome shotgun (WGS) entry which is preliminary data.</text>
</comment>
<dbReference type="EMBL" id="BAABJE010000001">
    <property type="protein sequence ID" value="GAA4783689.1"/>
    <property type="molecule type" value="Genomic_DNA"/>
</dbReference>
<feature type="signal peptide" evidence="8">
    <location>
        <begin position="1"/>
        <end position="37"/>
    </location>
</feature>
<organism evidence="11 12">
    <name type="scientific">Lysobacter hankyongensis</name>
    <dbReference type="NCBI Taxonomy" id="1176535"/>
    <lineage>
        <taxon>Bacteria</taxon>
        <taxon>Pseudomonadati</taxon>
        <taxon>Pseudomonadota</taxon>
        <taxon>Gammaproteobacteria</taxon>
        <taxon>Lysobacterales</taxon>
        <taxon>Lysobacteraceae</taxon>
        <taxon>Lysobacter</taxon>
    </lineage>
</organism>
<keyword evidence="12" id="KW-1185">Reference proteome</keyword>
<evidence type="ECO:0000256" key="6">
    <source>
        <dbReference type="ARBA" id="ARBA00023145"/>
    </source>
</evidence>
<dbReference type="Gene3D" id="2.40.10.10">
    <property type="entry name" value="Trypsin-like serine proteases"/>
    <property type="match status" value="2"/>
</dbReference>
<sequence>MREHRNIPSSRNRRIARAVALCTSVLVSSAVASSVLAATPSDASAVDARVIQAMQRDLGLDAQAAARLLRTERSATARLPQARQRLGASYAGSWIEQGKDGRFRFVVAATTAEGVARARALGVESRLVQRSLAQLESAKGQLDRLGRQSRPSAGVHGWYVDERTNQVVVETDGRSRDAAIDFIARSGIAVDAVRFETAQAAPRTTQIVGGERYYTPSAGCSIAFPVTRGADTGFATAGHCATVGTPTYGANGTTPQGVFDGSFFPGADMGWVRITNTPAWPLRNWVNNYAGGTVPINGGSEAPVGAAVCRSGATTGYRCGTITAKNVTVNYPQGATYGLTRSSACVGFGDSGGAYITPAGQAQGVTSGGNIPAGSNDNCGLGAPVSYYQPLQPLLNQYALTLYTGGGGGSVPVITGFACPDMANSGGGMYVCYATYTSGSPATSAWSGGGGSAYDYSGYTEFVGYCSSGQRQQLTVTITNSAGAVARTSGNFNCPTGPIP</sequence>
<evidence type="ECO:0000313" key="11">
    <source>
        <dbReference type="EMBL" id="GAA4783689.1"/>
    </source>
</evidence>
<name>A0ABP9AMU2_9GAMM</name>
<protein>
    <recommendedName>
        <fullName evidence="13">S1 family peptidase</fullName>
    </recommendedName>
</protein>
<dbReference type="Proteomes" id="UP001499959">
    <property type="component" value="Unassembled WGS sequence"/>
</dbReference>
<reference evidence="12" key="1">
    <citation type="journal article" date="2019" name="Int. J. Syst. Evol. Microbiol.">
        <title>The Global Catalogue of Microorganisms (GCM) 10K type strain sequencing project: providing services to taxonomists for standard genome sequencing and annotation.</title>
        <authorList>
            <consortium name="The Broad Institute Genomics Platform"/>
            <consortium name="The Broad Institute Genome Sequencing Center for Infectious Disease"/>
            <person name="Wu L."/>
            <person name="Ma J."/>
        </authorList>
    </citation>
    <scope>NUCLEOTIDE SEQUENCE [LARGE SCALE GENOMIC DNA]</scope>
    <source>
        <strain evidence="12">JCM 18204</strain>
    </source>
</reference>
<dbReference type="SUPFAM" id="SSF50494">
    <property type="entry name" value="Trypsin-like serine proteases"/>
    <property type="match status" value="1"/>
</dbReference>
<dbReference type="InterPro" id="IPR043504">
    <property type="entry name" value="Peptidase_S1_PA_chymotrypsin"/>
</dbReference>
<evidence type="ECO:0000256" key="2">
    <source>
        <dbReference type="ARBA" id="ARBA00022670"/>
    </source>
</evidence>
<dbReference type="InterPro" id="IPR004236">
    <property type="entry name" value="Pept_S1_alpha_lytic"/>
</dbReference>
<keyword evidence="7" id="KW-1015">Disulfide bond</keyword>
<keyword evidence="4" id="KW-0378">Hydrolase</keyword>
<gene>
    <name evidence="11" type="ORF">GCM10023307_05470</name>
</gene>
<comment type="similarity">
    <text evidence="1">Belongs to the peptidase S1 family.</text>
</comment>
<dbReference type="InterPro" id="IPR001316">
    <property type="entry name" value="Pept_S1A_streptogrisin"/>
</dbReference>
<feature type="domain" description="Peptidase S1A alpha-lytic prodomain" evidence="10">
    <location>
        <begin position="130"/>
        <end position="187"/>
    </location>
</feature>
<evidence type="ECO:0008006" key="13">
    <source>
        <dbReference type="Google" id="ProtNLM"/>
    </source>
</evidence>
<dbReference type="InterPro" id="IPR035070">
    <property type="entry name" value="Streptogrisin_prodomain"/>
</dbReference>
<dbReference type="RefSeq" id="WP_345301724.1">
    <property type="nucleotide sequence ID" value="NZ_BAABJE010000001.1"/>
</dbReference>
<feature type="chain" id="PRO_5045670977" description="S1 family peptidase" evidence="8">
    <location>
        <begin position="38"/>
        <end position="500"/>
    </location>
</feature>
<evidence type="ECO:0000256" key="5">
    <source>
        <dbReference type="ARBA" id="ARBA00022825"/>
    </source>
</evidence>
<feature type="domain" description="Peptidase S1" evidence="9">
    <location>
        <begin position="208"/>
        <end position="390"/>
    </location>
</feature>
<evidence type="ECO:0000259" key="10">
    <source>
        <dbReference type="Pfam" id="PF02983"/>
    </source>
</evidence>
<evidence type="ECO:0000256" key="1">
    <source>
        <dbReference type="ARBA" id="ARBA00007664"/>
    </source>
</evidence>